<feature type="transmembrane region" description="Helical" evidence="5">
    <location>
        <begin position="295"/>
        <end position="315"/>
    </location>
</feature>
<keyword evidence="4 5" id="KW-0472">Membrane</keyword>
<dbReference type="SUPFAM" id="SSF103473">
    <property type="entry name" value="MFS general substrate transporter"/>
    <property type="match status" value="1"/>
</dbReference>
<name>A0ABW2HV35_9ACTN</name>
<organism evidence="7 8">
    <name type="scientific">Paractinoplanes rhizophilus</name>
    <dbReference type="NCBI Taxonomy" id="1416877"/>
    <lineage>
        <taxon>Bacteria</taxon>
        <taxon>Bacillati</taxon>
        <taxon>Actinomycetota</taxon>
        <taxon>Actinomycetes</taxon>
        <taxon>Micromonosporales</taxon>
        <taxon>Micromonosporaceae</taxon>
        <taxon>Paractinoplanes</taxon>
    </lineage>
</organism>
<keyword evidence="3 5" id="KW-1133">Transmembrane helix</keyword>
<dbReference type="Gene3D" id="1.20.1250.20">
    <property type="entry name" value="MFS general substrate transporter like domains"/>
    <property type="match status" value="1"/>
</dbReference>
<evidence type="ECO:0000256" key="1">
    <source>
        <dbReference type="ARBA" id="ARBA00004651"/>
    </source>
</evidence>
<dbReference type="InterPro" id="IPR036259">
    <property type="entry name" value="MFS_trans_sf"/>
</dbReference>
<feature type="transmembrane region" description="Helical" evidence="5">
    <location>
        <begin position="384"/>
        <end position="407"/>
    </location>
</feature>
<feature type="transmembrane region" description="Helical" evidence="5">
    <location>
        <begin position="353"/>
        <end position="372"/>
    </location>
</feature>
<feature type="transmembrane region" description="Helical" evidence="5">
    <location>
        <begin position="262"/>
        <end position="283"/>
    </location>
</feature>
<feature type="transmembrane region" description="Helical" evidence="5">
    <location>
        <begin position="327"/>
        <end position="347"/>
    </location>
</feature>
<evidence type="ECO:0000256" key="5">
    <source>
        <dbReference type="SAM" id="Phobius"/>
    </source>
</evidence>
<gene>
    <name evidence="7" type="ORF">ACFQS1_15635</name>
</gene>
<evidence type="ECO:0000256" key="4">
    <source>
        <dbReference type="ARBA" id="ARBA00023136"/>
    </source>
</evidence>
<feature type="transmembrane region" description="Helical" evidence="5">
    <location>
        <begin position="163"/>
        <end position="184"/>
    </location>
</feature>
<feature type="transmembrane region" description="Helical" evidence="5">
    <location>
        <begin position="31"/>
        <end position="62"/>
    </location>
</feature>
<evidence type="ECO:0000256" key="3">
    <source>
        <dbReference type="ARBA" id="ARBA00022989"/>
    </source>
</evidence>
<comment type="caution">
    <text evidence="7">The sequence shown here is derived from an EMBL/GenBank/DDBJ whole genome shotgun (WGS) entry which is preliminary data.</text>
</comment>
<evidence type="ECO:0000256" key="2">
    <source>
        <dbReference type="ARBA" id="ARBA00022692"/>
    </source>
</evidence>
<keyword evidence="2 5" id="KW-0812">Transmembrane</keyword>
<proteinExistence type="predicted"/>
<feature type="transmembrane region" description="Helical" evidence="5">
    <location>
        <begin position="413"/>
        <end position="434"/>
    </location>
</feature>
<dbReference type="Proteomes" id="UP001596548">
    <property type="component" value="Unassembled WGS sequence"/>
</dbReference>
<dbReference type="RefSeq" id="WP_378968499.1">
    <property type="nucleotide sequence ID" value="NZ_JBHTBJ010000009.1"/>
</dbReference>
<dbReference type="PANTHER" id="PTHR23542:SF1">
    <property type="entry name" value="MAJOR FACILITATOR SUPERFAMILY (MFS) PROFILE DOMAIN-CONTAINING PROTEIN"/>
    <property type="match status" value="1"/>
</dbReference>
<reference evidence="8" key="1">
    <citation type="journal article" date="2019" name="Int. J. Syst. Evol. Microbiol.">
        <title>The Global Catalogue of Microorganisms (GCM) 10K type strain sequencing project: providing services to taxonomists for standard genome sequencing and annotation.</title>
        <authorList>
            <consortium name="The Broad Institute Genomics Platform"/>
            <consortium name="The Broad Institute Genome Sequencing Center for Infectious Disease"/>
            <person name="Wu L."/>
            <person name="Ma J."/>
        </authorList>
    </citation>
    <scope>NUCLEOTIDE SEQUENCE [LARGE SCALE GENOMIC DNA]</scope>
    <source>
        <strain evidence="8">XZYJT-10</strain>
    </source>
</reference>
<dbReference type="PANTHER" id="PTHR23542">
    <property type="match status" value="1"/>
</dbReference>
<dbReference type="EMBL" id="JBHTBJ010000009">
    <property type="protein sequence ID" value="MFC7275420.1"/>
    <property type="molecule type" value="Genomic_DNA"/>
</dbReference>
<evidence type="ECO:0000313" key="7">
    <source>
        <dbReference type="EMBL" id="MFC7275420.1"/>
    </source>
</evidence>
<dbReference type="PROSITE" id="PS50850">
    <property type="entry name" value="MFS"/>
    <property type="match status" value="1"/>
</dbReference>
<dbReference type="InterPro" id="IPR020846">
    <property type="entry name" value="MFS_dom"/>
</dbReference>
<protein>
    <submittedName>
        <fullName evidence="7">MFS transporter</fullName>
    </submittedName>
</protein>
<comment type="subcellular location">
    <subcellularLocation>
        <location evidence="1">Cell membrane</location>
        <topology evidence="1">Multi-pass membrane protein</topology>
    </subcellularLocation>
</comment>
<accession>A0ABW2HV35</accession>
<keyword evidence="8" id="KW-1185">Reference proteome</keyword>
<feature type="domain" description="Major facilitator superfamily (MFS) profile" evidence="6">
    <location>
        <begin position="261"/>
        <end position="445"/>
    </location>
</feature>
<sequence>MPRPAAAGSYRAVLLLPSASRTFVPALGGRLAYGLLPLATLFTIQQATGSYAAAGLALALFGLASITLPLKARYLALLPWLALVCALCLGAAALTPWPVVFVGLAGLAAPPLGPAMRATWRSLTEGTSLKERAYALDSIAEESLYLLGPLLAGLLIAVAPARFALLLTAGLLLAGTIGMVLAAPAPASSASAARVPAAPAPASASAASASAVPASAVSASAASAPVSVGPSETGAAVPLPDDGAAHWLRRLFDPGPLRSRGLLGVLAVLLLTGAGISVAYTGMAAVAQSHGRPGAAGLLEGAVGVGSVLGGLLWSRRRHTRARSRHFAGLLALLAAGLLAAAVAPGLVVLGSVMGVAGLAIAPLYVVAYLAADDLTPAGRSTEAGTWINVAANAGSALGAATAGLVTDHLGPAPAFLLAGLTVGGASLAALLAGSRPAGQGRARL</sequence>
<evidence type="ECO:0000313" key="8">
    <source>
        <dbReference type="Proteomes" id="UP001596548"/>
    </source>
</evidence>
<evidence type="ECO:0000259" key="6">
    <source>
        <dbReference type="PROSITE" id="PS50850"/>
    </source>
</evidence>
<feature type="transmembrane region" description="Helical" evidence="5">
    <location>
        <begin position="74"/>
        <end position="93"/>
    </location>
</feature>